<dbReference type="AlphaFoldDB" id="A0AAQ3N2W1"/>
<reference evidence="2 3" key="1">
    <citation type="journal article" date="2023" name="Life. Sci Alliance">
        <title>Evolutionary insights into 3D genome organization and epigenetic landscape of Vigna mungo.</title>
        <authorList>
            <person name="Junaid A."/>
            <person name="Singh B."/>
            <person name="Bhatia S."/>
        </authorList>
    </citation>
    <scope>NUCLEOTIDE SEQUENCE [LARGE SCALE GENOMIC DNA]</scope>
    <source>
        <strain evidence="2">Urdbean</strain>
    </source>
</reference>
<organism evidence="2 3">
    <name type="scientific">Vigna mungo</name>
    <name type="common">Black gram</name>
    <name type="synonym">Phaseolus mungo</name>
    <dbReference type="NCBI Taxonomy" id="3915"/>
    <lineage>
        <taxon>Eukaryota</taxon>
        <taxon>Viridiplantae</taxon>
        <taxon>Streptophyta</taxon>
        <taxon>Embryophyta</taxon>
        <taxon>Tracheophyta</taxon>
        <taxon>Spermatophyta</taxon>
        <taxon>Magnoliopsida</taxon>
        <taxon>eudicotyledons</taxon>
        <taxon>Gunneridae</taxon>
        <taxon>Pentapetalae</taxon>
        <taxon>rosids</taxon>
        <taxon>fabids</taxon>
        <taxon>Fabales</taxon>
        <taxon>Fabaceae</taxon>
        <taxon>Papilionoideae</taxon>
        <taxon>50 kb inversion clade</taxon>
        <taxon>NPAAA clade</taxon>
        <taxon>indigoferoid/millettioid clade</taxon>
        <taxon>Phaseoleae</taxon>
        <taxon>Vigna</taxon>
    </lineage>
</organism>
<keyword evidence="3" id="KW-1185">Reference proteome</keyword>
<evidence type="ECO:0000313" key="3">
    <source>
        <dbReference type="Proteomes" id="UP001374535"/>
    </source>
</evidence>
<protein>
    <submittedName>
        <fullName evidence="2">Uncharacterized protein</fullName>
    </submittedName>
</protein>
<feature type="compositionally biased region" description="Low complexity" evidence="1">
    <location>
        <begin position="48"/>
        <end position="77"/>
    </location>
</feature>
<dbReference type="EMBL" id="CP144693">
    <property type="protein sequence ID" value="WVZ01386.1"/>
    <property type="molecule type" value="Genomic_DNA"/>
</dbReference>
<sequence>MYVYNVFWCYDELGGSITSEIEDTRSYAVTRYGILRPRGVVEDKSQDSNSSRVFSSTSRYRSTSRPPSAPASLSLSKSKGKRGKFPTWRQRCDHFAFPPPPPVDRRRTGPRRKSCFSIWLFFFFSIS</sequence>
<evidence type="ECO:0000256" key="1">
    <source>
        <dbReference type="SAM" id="MobiDB-lite"/>
    </source>
</evidence>
<proteinExistence type="predicted"/>
<name>A0AAQ3N2W1_VIGMU</name>
<gene>
    <name evidence="2" type="ORF">V8G54_027455</name>
</gene>
<accession>A0AAQ3N2W1</accession>
<dbReference type="Proteomes" id="UP001374535">
    <property type="component" value="Chromosome 8"/>
</dbReference>
<evidence type="ECO:0000313" key="2">
    <source>
        <dbReference type="EMBL" id="WVZ01386.1"/>
    </source>
</evidence>
<feature type="region of interest" description="Disordered" evidence="1">
    <location>
        <begin position="41"/>
        <end position="85"/>
    </location>
</feature>